<keyword evidence="5" id="KW-1185">Reference proteome</keyword>
<organism evidence="4 5">
    <name type="scientific">Gigaspora margarita</name>
    <dbReference type="NCBI Taxonomy" id="4874"/>
    <lineage>
        <taxon>Eukaryota</taxon>
        <taxon>Fungi</taxon>
        <taxon>Fungi incertae sedis</taxon>
        <taxon>Mucoromycota</taxon>
        <taxon>Glomeromycotina</taxon>
        <taxon>Glomeromycetes</taxon>
        <taxon>Diversisporales</taxon>
        <taxon>Gigasporaceae</taxon>
        <taxon>Gigaspora</taxon>
    </lineage>
</organism>
<protein>
    <submittedName>
        <fullName evidence="4">31043_t:CDS:1</fullName>
    </submittedName>
</protein>
<feature type="chain" id="PRO_5046773761" evidence="2">
    <location>
        <begin position="28"/>
        <end position="614"/>
    </location>
</feature>
<evidence type="ECO:0000256" key="2">
    <source>
        <dbReference type="SAM" id="SignalP"/>
    </source>
</evidence>
<feature type="signal peptide" evidence="2">
    <location>
        <begin position="1"/>
        <end position="27"/>
    </location>
</feature>
<dbReference type="EMBL" id="CAJVQB010006923">
    <property type="protein sequence ID" value="CAG8694023.1"/>
    <property type="molecule type" value="Genomic_DNA"/>
</dbReference>
<dbReference type="PANTHER" id="PTHR47718:SF6">
    <property type="entry name" value="PROTEIN FAR1-RELATED SEQUENCE"/>
    <property type="match status" value="1"/>
</dbReference>
<sequence length="614" mass="72086">MAEKKRNTPPNELVVLLLLVLIIENDQKNLQLQNIIMNPIIHKFDQDDLGLIERLYDNRLRIKDIFSVLNLVSSKYIHKPDVYNAISRQHQYKLQSLNEIEVLLKTLQGDENILCSIATKTAHNDEHNQDGEFIQAIFWLYCYAISQFAVAKDVLIIDATYKINRFLMPLIVICSVDQYGSTYPLAFALVYLKMCDFYYWLALITACFSVFPCSKHQLCICHDFKNIQNKLKKDIEIDEFMQALQKLVYGDILVDEVEQEIAELWKQFPNAKFYINETWMQHKESWLALYVNDNINLNIRSFQRQQEHFQKLTYETFLHQNRHTQDKTDIRDLAVSGTYKVLVYEGGTFDNEIHQHWYARYTAKTEYVIDPVPFQFVQAFNKLPKCHYSTFMDLMQHTIEYILKNGRTPELTNQNIIEQQAKFKTVNIDNTIDHNNLIILEVKHSHGKPSNYKCIRSIEEDKENKPPSKKASTKPKSDIKANMKPQLTKKKDFYNKTLGYDINRLINGLSYLELGTSQEYWFYAPECAQLASDTYNIPVIVFGVKPNASLLFLLFEQKPGLYRKPIVLQWDRNDHIVLIKIKPNKSVQVLPLNQQYTPISNRLNFSTDWLDLFI</sequence>
<evidence type="ECO:0000259" key="3">
    <source>
        <dbReference type="Pfam" id="PF10551"/>
    </source>
</evidence>
<accession>A0ABN7UXR7</accession>
<evidence type="ECO:0000256" key="1">
    <source>
        <dbReference type="SAM" id="MobiDB-lite"/>
    </source>
</evidence>
<dbReference type="InterPro" id="IPR018289">
    <property type="entry name" value="MULE_transposase_dom"/>
</dbReference>
<reference evidence="4 5" key="1">
    <citation type="submission" date="2021-06" db="EMBL/GenBank/DDBJ databases">
        <authorList>
            <person name="Kallberg Y."/>
            <person name="Tangrot J."/>
            <person name="Rosling A."/>
        </authorList>
    </citation>
    <scope>NUCLEOTIDE SEQUENCE [LARGE SCALE GENOMIC DNA]</scope>
    <source>
        <strain evidence="4 5">120-4 pot B 10/14</strain>
    </source>
</reference>
<feature type="domain" description="MULE transposase" evidence="3">
    <location>
        <begin position="154"/>
        <end position="203"/>
    </location>
</feature>
<proteinExistence type="predicted"/>
<feature type="region of interest" description="Disordered" evidence="1">
    <location>
        <begin position="458"/>
        <end position="479"/>
    </location>
</feature>
<dbReference type="Pfam" id="PF10551">
    <property type="entry name" value="MULE"/>
    <property type="match status" value="1"/>
</dbReference>
<evidence type="ECO:0000313" key="5">
    <source>
        <dbReference type="Proteomes" id="UP000789901"/>
    </source>
</evidence>
<name>A0ABN7UXR7_GIGMA</name>
<dbReference type="PANTHER" id="PTHR47718">
    <property type="entry name" value="OS01G0519700 PROTEIN"/>
    <property type="match status" value="1"/>
</dbReference>
<dbReference type="Proteomes" id="UP000789901">
    <property type="component" value="Unassembled WGS sequence"/>
</dbReference>
<gene>
    <name evidence="4" type="ORF">GMARGA_LOCUS11695</name>
</gene>
<evidence type="ECO:0000313" key="4">
    <source>
        <dbReference type="EMBL" id="CAG8694023.1"/>
    </source>
</evidence>
<comment type="caution">
    <text evidence="4">The sequence shown here is derived from an EMBL/GenBank/DDBJ whole genome shotgun (WGS) entry which is preliminary data.</text>
</comment>
<keyword evidence="2" id="KW-0732">Signal</keyword>